<feature type="compositionally biased region" description="Low complexity" evidence="5">
    <location>
        <begin position="461"/>
        <end position="470"/>
    </location>
</feature>
<proteinExistence type="predicted"/>
<dbReference type="Pfam" id="PF00566">
    <property type="entry name" value="RabGAP-TBC"/>
    <property type="match status" value="1"/>
</dbReference>
<sequence length="587" mass="67684">MDSSCDLRMDIWKRLLSDGNVRRLSHEKPQGVVNQHIVEADIHRTRPHDLTEEEKELLELCLLNYCKEENISYRQGLNELIAPFILMNRLCQIPSHVAYGFFKSFMQLCLPTMFRDNELRPLQALFLTFRLLLRYHDPTLCAFLFMNGITPELFATSWFLTLFSCKINNIKSVYYLFEELVVEADPLFPVYIGMSFLQKYKNDLLSTEEVLLPQTICGMSLEDEECLKEIIVNSRELKRNMPYSVQLYFSEINIFDLSTISDLIEDLETEFCLSVDPREILQRAYPEGKVCNCLQGCEWCMHRERVALLLLDVRTAAEQHAGAIPNSLPINEDAYSNREIMLDFPDQFLDMRGVVHLCLIGRNKFKSKTFDLGHSDSSLSADPVEDMIHNLLQAFIVKGFPYISLVDGGFFECHELAKECELRIDEHDEKKCLACKVSRTSDVKSRASSRSGESKETEVTSQSRSLSDPSSLDKIKADPTAAVYSCKTYDKDLDKSSSEEFLLIVTKNFIYLGMDEDRKKGRKSQIVEQMKLENLSKIKSYSKDAKVLTLFFEGTKRLFCYMLNSQSNAKDFIKLTKKNYAALKRSF</sequence>
<gene>
    <name evidence="8" type="ORF">BSTOLATCC_MIC14263</name>
</gene>
<dbReference type="Proteomes" id="UP001162131">
    <property type="component" value="Unassembled WGS sequence"/>
</dbReference>
<reference evidence="8" key="1">
    <citation type="submission" date="2021-09" db="EMBL/GenBank/DDBJ databases">
        <authorList>
            <consortium name="AG Swart"/>
            <person name="Singh M."/>
            <person name="Singh A."/>
            <person name="Seah K."/>
            <person name="Emmerich C."/>
        </authorList>
    </citation>
    <scope>NUCLEOTIDE SEQUENCE</scope>
    <source>
        <strain evidence="8">ATCC30299</strain>
    </source>
</reference>
<feature type="domain" description="Rab-GAP TBC" evidence="6">
    <location>
        <begin position="2"/>
        <end position="184"/>
    </location>
</feature>
<keyword evidence="9" id="KW-1185">Reference proteome</keyword>
<evidence type="ECO:0000259" key="6">
    <source>
        <dbReference type="PROSITE" id="PS50086"/>
    </source>
</evidence>
<evidence type="ECO:0000313" key="9">
    <source>
        <dbReference type="Proteomes" id="UP001162131"/>
    </source>
</evidence>
<keyword evidence="3" id="KW-0217">Developmental protein</keyword>
<evidence type="ECO:0000256" key="5">
    <source>
        <dbReference type="SAM" id="MobiDB-lite"/>
    </source>
</evidence>
<dbReference type="PROSITE" id="PS50086">
    <property type="entry name" value="TBC_RABGAP"/>
    <property type="match status" value="1"/>
</dbReference>
<feature type="domain" description="Rhodanese" evidence="7">
    <location>
        <begin position="304"/>
        <end position="422"/>
    </location>
</feature>
<protein>
    <recommendedName>
        <fullName evidence="2">TBC1 domain family member 23</fullName>
    </recommendedName>
</protein>
<comment type="caution">
    <text evidence="8">The sequence shown here is derived from an EMBL/GenBank/DDBJ whole genome shotgun (WGS) entry which is preliminary data.</text>
</comment>
<evidence type="ECO:0000256" key="3">
    <source>
        <dbReference type="ARBA" id="ARBA00022473"/>
    </source>
</evidence>
<dbReference type="AlphaFoldDB" id="A0AAU9IPU9"/>
<evidence type="ECO:0000256" key="2">
    <source>
        <dbReference type="ARBA" id="ARBA00014207"/>
    </source>
</evidence>
<accession>A0AAU9IPU9</accession>
<dbReference type="GO" id="GO:0005829">
    <property type="term" value="C:cytosol"/>
    <property type="evidence" value="ECO:0007669"/>
    <property type="project" value="GOC"/>
</dbReference>
<dbReference type="InterPro" id="IPR001763">
    <property type="entry name" value="Rhodanese-like_dom"/>
</dbReference>
<dbReference type="Gene3D" id="1.10.472.80">
    <property type="entry name" value="Ypt/Rab-GAP domain of gyp1p, domain 3"/>
    <property type="match status" value="1"/>
</dbReference>
<evidence type="ECO:0000256" key="1">
    <source>
        <dbReference type="ARBA" id="ARBA00004601"/>
    </source>
</evidence>
<dbReference type="GO" id="GO:0005802">
    <property type="term" value="C:trans-Golgi network"/>
    <property type="evidence" value="ECO:0007669"/>
    <property type="project" value="TreeGrafter"/>
</dbReference>
<evidence type="ECO:0000259" key="7">
    <source>
        <dbReference type="PROSITE" id="PS50206"/>
    </source>
</evidence>
<dbReference type="InterPro" id="IPR039755">
    <property type="entry name" value="TBC1D23"/>
</dbReference>
<dbReference type="PANTHER" id="PTHR13297">
    <property type="entry name" value="TBC1 DOMAIN FAMILY MEMBER 23-RELATED"/>
    <property type="match status" value="1"/>
</dbReference>
<evidence type="ECO:0000256" key="4">
    <source>
        <dbReference type="ARBA" id="ARBA00023034"/>
    </source>
</evidence>
<dbReference type="GO" id="GO:0099041">
    <property type="term" value="P:vesicle tethering to Golgi"/>
    <property type="evidence" value="ECO:0007669"/>
    <property type="project" value="TreeGrafter"/>
</dbReference>
<dbReference type="InterPro" id="IPR000195">
    <property type="entry name" value="Rab-GAP-TBC_dom"/>
</dbReference>
<name>A0AAU9IPU9_9CILI</name>
<feature type="region of interest" description="Disordered" evidence="5">
    <location>
        <begin position="445"/>
        <end position="473"/>
    </location>
</feature>
<dbReference type="PROSITE" id="PS50206">
    <property type="entry name" value="RHODANESE_3"/>
    <property type="match status" value="1"/>
</dbReference>
<organism evidence="8 9">
    <name type="scientific">Blepharisma stoltei</name>
    <dbReference type="NCBI Taxonomy" id="1481888"/>
    <lineage>
        <taxon>Eukaryota</taxon>
        <taxon>Sar</taxon>
        <taxon>Alveolata</taxon>
        <taxon>Ciliophora</taxon>
        <taxon>Postciliodesmatophora</taxon>
        <taxon>Heterotrichea</taxon>
        <taxon>Heterotrichida</taxon>
        <taxon>Blepharismidae</taxon>
        <taxon>Blepharisma</taxon>
    </lineage>
</organism>
<keyword evidence="4" id="KW-0333">Golgi apparatus</keyword>
<dbReference type="SUPFAM" id="SSF47923">
    <property type="entry name" value="Ypt/Rab-GAP domain of gyp1p"/>
    <property type="match status" value="2"/>
</dbReference>
<dbReference type="EMBL" id="CAJZBQ010000014">
    <property type="protein sequence ID" value="CAG9315508.1"/>
    <property type="molecule type" value="Genomic_DNA"/>
</dbReference>
<dbReference type="InterPro" id="IPR035969">
    <property type="entry name" value="Rab-GAP_TBC_sf"/>
</dbReference>
<dbReference type="PANTHER" id="PTHR13297:SF5">
    <property type="entry name" value="TBC1 DOMAIN FAMILY MEMBER 23"/>
    <property type="match status" value="1"/>
</dbReference>
<evidence type="ECO:0000313" key="8">
    <source>
        <dbReference type="EMBL" id="CAG9315508.1"/>
    </source>
</evidence>
<dbReference type="GO" id="GO:0042147">
    <property type="term" value="P:retrograde transport, endosome to Golgi"/>
    <property type="evidence" value="ECO:0007669"/>
    <property type="project" value="InterPro"/>
</dbReference>
<comment type="subcellular location">
    <subcellularLocation>
        <location evidence="1">Golgi apparatus</location>
        <location evidence="1">trans-Golgi network</location>
    </subcellularLocation>
</comment>
<dbReference type="SMART" id="SM00164">
    <property type="entry name" value="TBC"/>
    <property type="match status" value="1"/>
</dbReference>